<dbReference type="SMART" id="SM00248">
    <property type="entry name" value="ANK"/>
    <property type="match status" value="4"/>
</dbReference>
<gene>
    <name evidence="4" type="ORF">ESZ50_01080</name>
</gene>
<dbReference type="PROSITE" id="PS50088">
    <property type="entry name" value="ANK_REPEAT"/>
    <property type="match status" value="2"/>
</dbReference>
<dbReference type="SUPFAM" id="SSF48403">
    <property type="entry name" value="Ankyrin repeat"/>
    <property type="match status" value="1"/>
</dbReference>
<dbReference type="Pfam" id="PF00023">
    <property type="entry name" value="Ank"/>
    <property type="match status" value="1"/>
</dbReference>
<evidence type="ECO:0000313" key="4">
    <source>
        <dbReference type="EMBL" id="TYC50922.1"/>
    </source>
</evidence>
<keyword evidence="5" id="KW-1185">Reference proteome</keyword>
<reference evidence="4 5" key="1">
    <citation type="submission" date="2019-01" db="EMBL/GenBank/DDBJ databases">
        <title>Weissella sp. nov., a novel lactic acid bacterium isolated from animal feces.</title>
        <authorList>
            <person name="Wang L.-T."/>
        </authorList>
    </citation>
    <scope>NUCLEOTIDE SEQUENCE [LARGE SCALE GENOMIC DNA]</scope>
    <source>
        <strain evidence="4 5">8H-2</strain>
    </source>
</reference>
<dbReference type="AlphaFoldDB" id="A0A6C2CBB6"/>
<evidence type="ECO:0000256" key="3">
    <source>
        <dbReference type="PROSITE-ProRule" id="PRU00023"/>
    </source>
</evidence>
<evidence type="ECO:0000256" key="2">
    <source>
        <dbReference type="ARBA" id="ARBA00023043"/>
    </source>
</evidence>
<protein>
    <submittedName>
        <fullName evidence="4">Ankyrin repeat domain-containing protein</fullName>
    </submittedName>
</protein>
<evidence type="ECO:0000256" key="1">
    <source>
        <dbReference type="ARBA" id="ARBA00022737"/>
    </source>
</evidence>
<proteinExistence type="predicted"/>
<keyword evidence="1" id="KW-0677">Repeat</keyword>
<evidence type="ECO:0000313" key="5">
    <source>
        <dbReference type="Proteomes" id="UP000371977"/>
    </source>
</evidence>
<comment type="caution">
    <text evidence="4">The sequence shown here is derived from an EMBL/GenBank/DDBJ whole genome shotgun (WGS) entry which is preliminary data.</text>
</comment>
<organism evidence="4 5">
    <name type="scientific">Weissella muntiaci</name>
    <dbReference type="NCBI Taxonomy" id="2508881"/>
    <lineage>
        <taxon>Bacteria</taxon>
        <taxon>Bacillati</taxon>
        <taxon>Bacillota</taxon>
        <taxon>Bacilli</taxon>
        <taxon>Lactobacillales</taxon>
        <taxon>Lactobacillaceae</taxon>
        <taxon>Weissella</taxon>
    </lineage>
</organism>
<dbReference type="PROSITE" id="PS50297">
    <property type="entry name" value="ANK_REP_REGION"/>
    <property type="match status" value="1"/>
</dbReference>
<dbReference type="InterPro" id="IPR002110">
    <property type="entry name" value="Ankyrin_rpt"/>
</dbReference>
<feature type="repeat" description="ANK" evidence="3">
    <location>
        <begin position="38"/>
        <end position="70"/>
    </location>
</feature>
<dbReference type="Proteomes" id="UP000371977">
    <property type="component" value="Unassembled WGS sequence"/>
</dbReference>
<dbReference type="InterPro" id="IPR036770">
    <property type="entry name" value="Ankyrin_rpt-contain_sf"/>
</dbReference>
<name>A0A6C2CBB6_9LACO</name>
<sequence length="201" mass="22339">MKKYVAGTLLEATKQADLNRVKKLLTNSTVQVDEVDHESNTALAIAVQKNDVQIAKVLIDHGADINYQNKISDSPYLYAGAQGRTEILAYMLEHSQPDEQIHNRFGGNALIPAAEKGHIDNVRLLLADGRENINHQNNFGYTALIEAVALRDGSETYQEIVRILLENGADQSIRDNDGKTALDYANQYNYVAIRALLIAYQ</sequence>
<dbReference type="Gene3D" id="1.25.40.20">
    <property type="entry name" value="Ankyrin repeat-containing domain"/>
    <property type="match status" value="1"/>
</dbReference>
<accession>A0A6C2CBB6</accession>
<dbReference type="EMBL" id="SDGZ01000004">
    <property type="protein sequence ID" value="TYC50922.1"/>
    <property type="molecule type" value="Genomic_DNA"/>
</dbReference>
<keyword evidence="2 3" id="KW-0040">ANK repeat</keyword>
<dbReference type="OrthoDB" id="9812708at2"/>
<dbReference type="PANTHER" id="PTHR24173:SF74">
    <property type="entry name" value="ANKYRIN REPEAT DOMAIN-CONTAINING PROTEIN 16"/>
    <property type="match status" value="1"/>
</dbReference>
<dbReference type="PANTHER" id="PTHR24173">
    <property type="entry name" value="ANKYRIN REPEAT CONTAINING"/>
    <property type="match status" value="1"/>
</dbReference>
<dbReference type="Pfam" id="PF12796">
    <property type="entry name" value="Ank_2"/>
    <property type="match status" value="1"/>
</dbReference>
<feature type="repeat" description="ANK" evidence="3">
    <location>
        <begin position="139"/>
        <end position="176"/>
    </location>
</feature>